<dbReference type="EMBL" id="QLMK01000005">
    <property type="protein sequence ID" value="RAK29110.1"/>
    <property type="molecule type" value="Genomic_DNA"/>
</dbReference>
<dbReference type="Proteomes" id="UP000249453">
    <property type="component" value="Unassembled WGS sequence"/>
</dbReference>
<sequence length="100" mass="10764">MADAQAMTIPKQAIDAAAKAIADSIGHGMSEKCFDRARAALTAAAPYMSSSAREQALEEAAQWYEKQRQKWLEMNIGLPDFAPEIRALKSQPAPQTGGGE</sequence>
<evidence type="ECO:0000313" key="2">
    <source>
        <dbReference type="Proteomes" id="UP000249453"/>
    </source>
</evidence>
<organism evidence="1 2">
    <name type="scientific">Falsochrobactrum ovis</name>
    <dbReference type="NCBI Taxonomy" id="1293442"/>
    <lineage>
        <taxon>Bacteria</taxon>
        <taxon>Pseudomonadati</taxon>
        <taxon>Pseudomonadota</taxon>
        <taxon>Alphaproteobacteria</taxon>
        <taxon>Hyphomicrobiales</taxon>
        <taxon>Brucellaceae</taxon>
        <taxon>Falsochrobactrum</taxon>
    </lineage>
</organism>
<protein>
    <submittedName>
        <fullName evidence="1">Uncharacterized protein</fullName>
    </submittedName>
</protein>
<dbReference type="AlphaFoldDB" id="A0A364JVG8"/>
<evidence type="ECO:0000313" key="1">
    <source>
        <dbReference type="EMBL" id="RAK29110.1"/>
    </source>
</evidence>
<name>A0A364JVG8_9HYPH</name>
<comment type="caution">
    <text evidence="1">The sequence shown here is derived from an EMBL/GenBank/DDBJ whole genome shotgun (WGS) entry which is preliminary data.</text>
</comment>
<gene>
    <name evidence="1" type="ORF">C7374_105161</name>
</gene>
<accession>A0A364JVG8</accession>
<proteinExistence type="predicted"/>
<dbReference type="RefSeq" id="WP_111575268.1">
    <property type="nucleotide sequence ID" value="NZ_JBHEEY010000004.1"/>
</dbReference>
<keyword evidence="2" id="KW-1185">Reference proteome</keyword>
<reference evidence="1 2" key="1">
    <citation type="submission" date="2018-06" db="EMBL/GenBank/DDBJ databases">
        <title>Genomic Encyclopedia of Type Strains, Phase IV (KMG-IV): sequencing the most valuable type-strain genomes for metagenomic binning, comparative biology and taxonomic classification.</title>
        <authorList>
            <person name="Goeker M."/>
        </authorList>
    </citation>
    <scope>NUCLEOTIDE SEQUENCE [LARGE SCALE GENOMIC DNA]</scope>
    <source>
        <strain evidence="1 2">DSM 26720</strain>
    </source>
</reference>